<dbReference type="PANTHER" id="PTHR34001:SF3">
    <property type="entry name" value="BLL7405 PROTEIN"/>
    <property type="match status" value="1"/>
</dbReference>
<keyword evidence="3" id="KW-0472">Membrane</keyword>
<dbReference type="InterPro" id="IPR011250">
    <property type="entry name" value="OMP/PagP_B-barrel"/>
</dbReference>
<protein>
    <submittedName>
        <fullName evidence="8">Outer membrane beta-barrel protein</fullName>
    </submittedName>
</protein>
<dbReference type="InterPro" id="IPR051692">
    <property type="entry name" value="OMP-like"/>
</dbReference>
<dbReference type="Pfam" id="PF13505">
    <property type="entry name" value="OMP_b-brl"/>
    <property type="match status" value="1"/>
</dbReference>
<evidence type="ECO:0000313" key="9">
    <source>
        <dbReference type="Proteomes" id="UP001322481"/>
    </source>
</evidence>
<feature type="domain" description="Outer membrane protein beta-barrel" evidence="7">
    <location>
        <begin position="8"/>
        <end position="219"/>
    </location>
</feature>
<dbReference type="Proteomes" id="UP001322481">
    <property type="component" value="Plasmid pMhuNZP2235a"/>
</dbReference>
<gene>
    <name evidence="8" type="ORF">U0R22_006970</name>
</gene>
<evidence type="ECO:0000256" key="3">
    <source>
        <dbReference type="ARBA" id="ARBA00023136"/>
    </source>
</evidence>
<comment type="similarity">
    <text evidence="5">Belongs to the Omp25/RopB family.</text>
</comment>
<feature type="chain" id="PRO_5045427504" evidence="6">
    <location>
        <begin position="21"/>
        <end position="219"/>
    </location>
</feature>
<evidence type="ECO:0000256" key="4">
    <source>
        <dbReference type="ARBA" id="ARBA00023237"/>
    </source>
</evidence>
<keyword evidence="8" id="KW-0614">Plasmid</keyword>
<comment type="subcellular location">
    <subcellularLocation>
        <location evidence="1">Cell outer membrane</location>
    </subcellularLocation>
</comment>
<dbReference type="InterPro" id="IPR027385">
    <property type="entry name" value="Beta-barrel_OMP"/>
</dbReference>
<evidence type="ECO:0000256" key="6">
    <source>
        <dbReference type="SAM" id="SignalP"/>
    </source>
</evidence>
<keyword evidence="4" id="KW-0998">Cell outer membrane</keyword>
<organism evidence="8 9">
    <name type="scientific">Mesorhizobium huakuii</name>
    <dbReference type="NCBI Taxonomy" id="28104"/>
    <lineage>
        <taxon>Bacteria</taxon>
        <taxon>Pseudomonadati</taxon>
        <taxon>Pseudomonadota</taxon>
        <taxon>Alphaproteobacteria</taxon>
        <taxon>Hyphomicrobiales</taxon>
        <taxon>Phyllobacteriaceae</taxon>
        <taxon>Mesorhizobium</taxon>
    </lineage>
</organism>
<evidence type="ECO:0000313" key="8">
    <source>
        <dbReference type="EMBL" id="WQC02715.1"/>
    </source>
</evidence>
<evidence type="ECO:0000259" key="7">
    <source>
        <dbReference type="Pfam" id="PF13505"/>
    </source>
</evidence>
<dbReference type="RefSeq" id="WP_322419480.1">
    <property type="nucleotide sequence ID" value="NZ_CP139859.1"/>
</dbReference>
<reference evidence="8 9" key="1">
    <citation type="submission" date="2023-11" db="EMBL/GenBank/DDBJ databases">
        <authorList>
            <person name="Panchal A.K."/>
            <person name="Meaney J.S."/>
            <person name="Karas B.J."/>
            <person name="diCenzo G.C."/>
        </authorList>
    </citation>
    <scope>NUCLEOTIDE SEQUENCE [LARGE SCALE GENOMIC DNA]</scope>
    <source>
        <strain evidence="8 9">NZP2235</strain>
        <plasmid evidence="8 9">pMhuNZP2235a</plasmid>
    </source>
</reference>
<proteinExistence type="inferred from homology"/>
<keyword evidence="9" id="KW-1185">Reference proteome</keyword>
<dbReference type="SUPFAM" id="SSF56925">
    <property type="entry name" value="OMPA-like"/>
    <property type="match status" value="1"/>
</dbReference>
<feature type="signal peptide" evidence="6">
    <location>
        <begin position="1"/>
        <end position="20"/>
    </location>
</feature>
<evidence type="ECO:0000256" key="5">
    <source>
        <dbReference type="ARBA" id="ARBA00038306"/>
    </source>
</evidence>
<name>A0ABZ0W2H9_9HYPH</name>
<accession>A0ABZ0W2H9</accession>
<keyword evidence="2 6" id="KW-0732">Signal</keyword>
<evidence type="ECO:0000256" key="2">
    <source>
        <dbReference type="ARBA" id="ARBA00022729"/>
    </source>
</evidence>
<dbReference type="PANTHER" id="PTHR34001">
    <property type="entry name" value="BLL7405 PROTEIN"/>
    <property type="match status" value="1"/>
</dbReference>
<geneLocation type="plasmid" evidence="8 9">
    <name>pMhuNZP2235a</name>
</geneLocation>
<dbReference type="EMBL" id="CP139859">
    <property type="protein sequence ID" value="WQC02715.1"/>
    <property type="molecule type" value="Genomic_DNA"/>
</dbReference>
<evidence type="ECO:0000256" key="1">
    <source>
        <dbReference type="ARBA" id="ARBA00004442"/>
    </source>
</evidence>
<sequence>MKSILLASLLGLALCAPALAADLVAPVETSEWTWQGPYAGVFGAGTLEHYKIHEPGAPSFTDSTHNAGSATFGGFAGYNFQSGKIVYGVEGELGYRFKKSTFTGVTGPGTLDVSTGLFGSLKGRAGVDMGTYLPFLTAGVTAAKLKTFYPGGAAEADGTLVGGIVGAGVDVALTHNVFLRGEYDFSFFGKKNLEYCGPGCQLDHTVQTHDFRIGVALKF</sequence>
<dbReference type="Gene3D" id="2.40.160.20">
    <property type="match status" value="1"/>
</dbReference>